<evidence type="ECO:0000313" key="3">
    <source>
        <dbReference type="Proteomes" id="UP000383122"/>
    </source>
</evidence>
<protein>
    <recommendedName>
        <fullName evidence="4">Lipoprotein</fullName>
    </recommendedName>
</protein>
<dbReference type="AlphaFoldDB" id="A0A5E5AFK9"/>
<evidence type="ECO:0008006" key="4">
    <source>
        <dbReference type="Google" id="ProtNLM"/>
    </source>
</evidence>
<feature type="chain" id="PRO_5023063280" description="Lipoprotein" evidence="1">
    <location>
        <begin position="25"/>
        <end position="297"/>
    </location>
</feature>
<feature type="signal peptide" evidence="1">
    <location>
        <begin position="1"/>
        <end position="24"/>
    </location>
</feature>
<sequence>MYRLRFVTALCVALLLSACGTPMRVSLTPDQRSKITELTAHVVVVQDEVIAAVQPSNAASIALGGGLIGAVIDSKVTNNRVNISQQLLGPFYAAVEDADYRKEFNESIAHGLSGYSIKVGKVTTTPRALTGPTLVRLRNELEPGQALLIIIPRYTLTMDFRSFDSESTVSIWVKSDGSNALTPSQRGVLHYQSAPVGPGGKESLMLWSAQNGARYRNVMRESIAETVRMMMLDIEVAAELTAKTEDLQSFPYNTGASMETVKGQVLKAGDARTILIGADKKLYSLPNSASAATVAQK</sequence>
<reference evidence="2 3" key="1">
    <citation type="submission" date="2019-08" db="EMBL/GenBank/DDBJ databases">
        <authorList>
            <person name="Peeters C."/>
        </authorList>
    </citation>
    <scope>NUCLEOTIDE SEQUENCE [LARGE SCALE GENOMIC DNA]</scope>
    <source>
        <strain evidence="2 3">LMG 31117</strain>
    </source>
</reference>
<evidence type="ECO:0000313" key="2">
    <source>
        <dbReference type="EMBL" id="VVE71867.1"/>
    </source>
</evidence>
<dbReference type="Proteomes" id="UP000383122">
    <property type="component" value="Unassembled WGS sequence"/>
</dbReference>
<gene>
    <name evidence="2" type="ORF">PAN31117_04196</name>
</gene>
<dbReference type="PROSITE" id="PS51257">
    <property type="entry name" value="PROKAR_LIPOPROTEIN"/>
    <property type="match status" value="1"/>
</dbReference>
<proteinExistence type="predicted"/>
<dbReference type="OrthoDB" id="8900921at2"/>
<accession>A0A5E5AFK9</accession>
<organism evidence="2 3">
    <name type="scientific">Pandoraea anapnoica</name>
    <dbReference type="NCBI Taxonomy" id="2508301"/>
    <lineage>
        <taxon>Bacteria</taxon>
        <taxon>Pseudomonadati</taxon>
        <taxon>Pseudomonadota</taxon>
        <taxon>Betaproteobacteria</taxon>
        <taxon>Burkholderiales</taxon>
        <taxon>Burkholderiaceae</taxon>
        <taxon>Pandoraea</taxon>
    </lineage>
</organism>
<dbReference type="EMBL" id="CABPSP010000014">
    <property type="protein sequence ID" value="VVE71867.1"/>
    <property type="molecule type" value="Genomic_DNA"/>
</dbReference>
<keyword evidence="3" id="KW-1185">Reference proteome</keyword>
<dbReference type="RefSeq" id="WP_150739883.1">
    <property type="nucleotide sequence ID" value="NZ_CABPSP010000014.1"/>
</dbReference>
<evidence type="ECO:0000256" key="1">
    <source>
        <dbReference type="SAM" id="SignalP"/>
    </source>
</evidence>
<name>A0A5E5AFK9_9BURK</name>
<keyword evidence="1" id="KW-0732">Signal</keyword>